<dbReference type="AlphaFoldDB" id="A0A2S5KHZ4"/>
<dbReference type="Pfam" id="PF11740">
    <property type="entry name" value="KfrA_N"/>
    <property type="match status" value="1"/>
</dbReference>
<sequence>MSAKTVREQVFAVADDLLMSGTEPVLRLVSARLADVDDTAIQTTLQEWWLMLPQRIQYRLPIASDLPKEVVQVVQGLWDQAVRQASAQLEHERRQMAAQLEQQESDAGQHVERLRTEIVGHEVHNEQLRSKIDELEQKVKTLQAELSLQKATLHAELQKRSQAEQRELDIKHELDRVIKNRDESRLQFESRLKDEQARLVEAQSRYKAEVGQMRIAHDQLRDDASKKDSALTRQIHELQAELARAEVKSETQLTQLKSYEQELKGYRLESASSSRDLSKLNAQLLTEVNKSKRFEQRIQELENAQKEVGKRVSSSNAETMRRESDLRQQVLEREDELLRLRAQLKQQQTVMSAREEEMKRLQARMQA</sequence>
<gene>
    <name evidence="4" type="ORF">C4K68_27355</name>
</gene>
<dbReference type="EMBL" id="PRLP01000167">
    <property type="protein sequence ID" value="PPC74129.1"/>
    <property type="molecule type" value="Genomic_DNA"/>
</dbReference>
<name>A0A2S5KHZ4_9PROT</name>
<keyword evidence="1" id="KW-0175">Coiled coil</keyword>
<dbReference type="OrthoDB" id="6113574at2"/>
<feature type="domain" description="KfrA N-terminal DNA-binding" evidence="3">
    <location>
        <begin position="7"/>
        <end position="116"/>
    </location>
</feature>
<organism evidence="4 5">
    <name type="scientific">Proteobacteria bacterium 228</name>
    <dbReference type="NCBI Taxonomy" id="2083153"/>
    <lineage>
        <taxon>Bacteria</taxon>
        <taxon>Pseudomonadati</taxon>
        <taxon>Pseudomonadota</taxon>
    </lineage>
</organism>
<comment type="caution">
    <text evidence="4">The sequence shown here is derived from an EMBL/GenBank/DDBJ whole genome shotgun (WGS) entry which is preliminary data.</text>
</comment>
<feature type="compositionally biased region" description="Basic and acidic residues" evidence="2">
    <location>
        <begin position="319"/>
        <end position="328"/>
    </location>
</feature>
<reference evidence="4 5" key="1">
    <citation type="submission" date="2018-02" db="EMBL/GenBank/DDBJ databases">
        <title>novel marine gammaproteobacteria from coastal saline agro ecosystem.</title>
        <authorList>
            <person name="Krishnan R."/>
            <person name="Ramesh Kumar N."/>
        </authorList>
    </citation>
    <scope>NUCLEOTIDE SEQUENCE [LARGE SCALE GENOMIC DNA]</scope>
    <source>
        <strain evidence="4 5">228</strain>
    </source>
</reference>
<dbReference type="InterPro" id="IPR021104">
    <property type="entry name" value="KfrA_DNA-bd_N"/>
</dbReference>
<evidence type="ECO:0000313" key="4">
    <source>
        <dbReference type="EMBL" id="PPC74129.1"/>
    </source>
</evidence>
<evidence type="ECO:0000259" key="3">
    <source>
        <dbReference type="Pfam" id="PF11740"/>
    </source>
</evidence>
<feature type="coiled-coil region" evidence="1">
    <location>
        <begin position="82"/>
        <end position="152"/>
    </location>
</feature>
<evidence type="ECO:0000256" key="2">
    <source>
        <dbReference type="SAM" id="MobiDB-lite"/>
    </source>
</evidence>
<feature type="region of interest" description="Disordered" evidence="2">
    <location>
        <begin position="304"/>
        <end position="328"/>
    </location>
</feature>
<accession>A0A2S5KHZ4</accession>
<evidence type="ECO:0000256" key="1">
    <source>
        <dbReference type="SAM" id="Coils"/>
    </source>
</evidence>
<proteinExistence type="predicted"/>
<protein>
    <recommendedName>
        <fullName evidence="3">KfrA N-terminal DNA-binding domain-containing protein</fullName>
    </recommendedName>
</protein>
<evidence type="ECO:0000313" key="5">
    <source>
        <dbReference type="Proteomes" id="UP000238196"/>
    </source>
</evidence>
<dbReference type="Proteomes" id="UP000238196">
    <property type="component" value="Unassembled WGS sequence"/>
</dbReference>